<accession>A0ABP9ANB5</accession>
<evidence type="ECO:0008006" key="3">
    <source>
        <dbReference type="Google" id="ProtNLM"/>
    </source>
</evidence>
<name>A0ABP9ANB5_9ACTN</name>
<evidence type="ECO:0000313" key="1">
    <source>
        <dbReference type="EMBL" id="GAA4782337.1"/>
    </source>
</evidence>
<protein>
    <recommendedName>
        <fullName evidence="3">GNAT family N-acetyltransferase</fullName>
    </recommendedName>
</protein>
<reference evidence="2" key="1">
    <citation type="journal article" date="2019" name="Int. J. Syst. Evol. Microbiol.">
        <title>The Global Catalogue of Microorganisms (GCM) 10K type strain sequencing project: providing services to taxonomists for standard genome sequencing and annotation.</title>
        <authorList>
            <consortium name="The Broad Institute Genomics Platform"/>
            <consortium name="The Broad Institute Genome Sequencing Center for Infectious Disease"/>
            <person name="Wu L."/>
            <person name="Ma J."/>
        </authorList>
    </citation>
    <scope>NUCLEOTIDE SEQUENCE [LARGE SCALE GENOMIC DNA]</scope>
    <source>
        <strain evidence="2">JCM 18081</strain>
    </source>
</reference>
<sequence length="203" mass="22167">MSTGAPYEMRPLATDAEHTQAGALVEDRLRWLTLRGLPVSMRGDIPDLYRDTRAARHETAGLFEENILLACLIVDPEPHLAHWGQGGTGPSLSLRHVHTLPAHPDNIVRLVTLWASDHASRLGLPCVRAEALARADLAIDPIRPFLDRLQDMGWTIRGTGPGTDGERVARLELAAEPRPGLTALIDCSLPRQPVLDSSKGYST</sequence>
<proteinExistence type="predicted"/>
<dbReference type="EMBL" id="BAABIG010000001">
    <property type="protein sequence ID" value="GAA4782337.1"/>
    <property type="molecule type" value="Genomic_DNA"/>
</dbReference>
<dbReference type="Proteomes" id="UP001501265">
    <property type="component" value="Unassembled WGS sequence"/>
</dbReference>
<gene>
    <name evidence="1" type="ORF">GCM10023220_01150</name>
</gene>
<comment type="caution">
    <text evidence="1">The sequence shown here is derived from an EMBL/GenBank/DDBJ whole genome shotgun (WGS) entry which is preliminary data.</text>
</comment>
<dbReference type="RefSeq" id="WP_345616700.1">
    <property type="nucleotide sequence ID" value="NZ_BAABIG010000001.1"/>
</dbReference>
<keyword evidence="2" id="KW-1185">Reference proteome</keyword>
<organism evidence="1 2">
    <name type="scientific">Streptomyces ziwulingensis</name>
    <dbReference type="NCBI Taxonomy" id="1045501"/>
    <lineage>
        <taxon>Bacteria</taxon>
        <taxon>Bacillati</taxon>
        <taxon>Actinomycetota</taxon>
        <taxon>Actinomycetes</taxon>
        <taxon>Kitasatosporales</taxon>
        <taxon>Streptomycetaceae</taxon>
        <taxon>Streptomyces</taxon>
    </lineage>
</organism>
<evidence type="ECO:0000313" key="2">
    <source>
        <dbReference type="Proteomes" id="UP001501265"/>
    </source>
</evidence>